<accession>A0ACB8FTY2</accession>
<proteinExistence type="predicted"/>
<keyword evidence="2" id="KW-1185">Reference proteome</keyword>
<dbReference type="Proteomes" id="UP000827872">
    <property type="component" value="Linkage Group LG06"/>
</dbReference>
<comment type="caution">
    <text evidence="1">The sequence shown here is derived from an EMBL/GenBank/DDBJ whole genome shotgun (WGS) entry which is preliminary data.</text>
</comment>
<protein>
    <submittedName>
        <fullName evidence="1">Uncharacterized protein</fullName>
    </submittedName>
</protein>
<dbReference type="EMBL" id="CM037619">
    <property type="protein sequence ID" value="KAH8008519.1"/>
    <property type="molecule type" value="Genomic_DNA"/>
</dbReference>
<gene>
    <name evidence="1" type="ORF">K3G42_029857</name>
</gene>
<evidence type="ECO:0000313" key="1">
    <source>
        <dbReference type="EMBL" id="KAH8008519.1"/>
    </source>
</evidence>
<reference evidence="1" key="1">
    <citation type="submission" date="2021-08" db="EMBL/GenBank/DDBJ databases">
        <title>The first chromosome-level gecko genome reveals the dynamic sex chromosomes of Neotropical dwarf geckos (Sphaerodactylidae: Sphaerodactylus).</title>
        <authorList>
            <person name="Pinto B.J."/>
            <person name="Keating S.E."/>
            <person name="Gamble T."/>
        </authorList>
    </citation>
    <scope>NUCLEOTIDE SEQUENCE</scope>
    <source>
        <strain evidence="1">TG3544</strain>
    </source>
</reference>
<organism evidence="1 2">
    <name type="scientific">Sphaerodactylus townsendi</name>
    <dbReference type="NCBI Taxonomy" id="933632"/>
    <lineage>
        <taxon>Eukaryota</taxon>
        <taxon>Metazoa</taxon>
        <taxon>Chordata</taxon>
        <taxon>Craniata</taxon>
        <taxon>Vertebrata</taxon>
        <taxon>Euteleostomi</taxon>
        <taxon>Lepidosauria</taxon>
        <taxon>Squamata</taxon>
        <taxon>Bifurcata</taxon>
        <taxon>Gekkota</taxon>
        <taxon>Sphaerodactylidae</taxon>
        <taxon>Sphaerodactylus</taxon>
    </lineage>
</organism>
<name>A0ACB8FTY2_9SAUR</name>
<evidence type="ECO:0000313" key="2">
    <source>
        <dbReference type="Proteomes" id="UP000827872"/>
    </source>
</evidence>
<sequence length="327" mass="35833">MLLGVLPYQDCMSTVAAFILEREVAGSQSSCRETYEVVALGTGDFCYEGWMEFSGRTLHDMHGLVVARRALIRYFYKQLLLYSSNDPAAVERCIFCLTEDGTHLALKPGFFLHLYLSRRPSGALENLHVTASQPNLPLETSVYVKGTQRPIAYCRPSMLAAYICCRSGSDKLAHWTVLGVQGAVLSHIIHPVYITSIVMADTCQDSALQSINGRLQLAKESLPKPYRQNPVHIFQGPCVASQGALPKCHSWSFNWSGGDDALELVNGAVGKAAQDILSPDGPCRPSRICKAAMLKSFRKVAKEMNRGGLATLATYYEAKFQACGLSA</sequence>